<dbReference type="InterPro" id="IPR036390">
    <property type="entry name" value="WH_DNA-bd_sf"/>
</dbReference>
<proteinExistence type="predicted"/>
<accession>A0A644XR68</accession>
<dbReference type="InterPro" id="IPR008920">
    <property type="entry name" value="TF_FadR/GntR_C"/>
</dbReference>
<keyword evidence="2" id="KW-0238">DNA-binding</keyword>
<protein>
    <recommendedName>
        <fullName evidence="4">HTH gntR-type domain-containing protein</fullName>
    </recommendedName>
</protein>
<keyword evidence="1" id="KW-0805">Transcription regulation</keyword>
<evidence type="ECO:0000256" key="3">
    <source>
        <dbReference type="ARBA" id="ARBA00023163"/>
    </source>
</evidence>
<organism evidence="5">
    <name type="scientific">bioreactor metagenome</name>
    <dbReference type="NCBI Taxonomy" id="1076179"/>
    <lineage>
        <taxon>unclassified sequences</taxon>
        <taxon>metagenomes</taxon>
        <taxon>ecological metagenomes</taxon>
    </lineage>
</organism>
<dbReference type="SMART" id="SM00345">
    <property type="entry name" value="HTH_GNTR"/>
    <property type="match status" value="1"/>
</dbReference>
<dbReference type="PANTHER" id="PTHR43537:SF45">
    <property type="entry name" value="GNTR FAMILY REGULATORY PROTEIN"/>
    <property type="match status" value="1"/>
</dbReference>
<dbReference type="SMART" id="SM00895">
    <property type="entry name" value="FCD"/>
    <property type="match status" value="1"/>
</dbReference>
<dbReference type="Pfam" id="PF07729">
    <property type="entry name" value="FCD"/>
    <property type="match status" value="1"/>
</dbReference>
<dbReference type="SUPFAM" id="SSF48008">
    <property type="entry name" value="GntR ligand-binding domain-like"/>
    <property type="match status" value="1"/>
</dbReference>
<feature type="domain" description="HTH gntR-type" evidence="4">
    <location>
        <begin position="10"/>
        <end position="77"/>
    </location>
</feature>
<reference evidence="5" key="1">
    <citation type="submission" date="2019-08" db="EMBL/GenBank/DDBJ databases">
        <authorList>
            <person name="Kucharzyk K."/>
            <person name="Murdoch R.W."/>
            <person name="Higgins S."/>
            <person name="Loffler F."/>
        </authorList>
    </citation>
    <scope>NUCLEOTIDE SEQUENCE</scope>
</reference>
<dbReference type="AlphaFoldDB" id="A0A644XR68"/>
<keyword evidence="3" id="KW-0804">Transcription</keyword>
<dbReference type="Gene3D" id="1.20.120.530">
    <property type="entry name" value="GntR ligand-binding domain-like"/>
    <property type="match status" value="1"/>
</dbReference>
<dbReference type="EMBL" id="VSSQ01002951">
    <property type="protein sequence ID" value="MPM18271.1"/>
    <property type="molecule type" value="Genomic_DNA"/>
</dbReference>
<evidence type="ECO:0000259" key="4">
    <source>
        <dbReference type="PROSITE" id="PS50949"/>
    </source>
</evidence>
<dbReference type="SUPFAM" id="SSF46785">
    <property type="entry name" value="Winged helix' DNA-binding domain"/>
    <property type="match status" value="1"/>
</dbReference>
<dbReference type="PROSITE" id="PS50949">
    <property type="entry name" value="HTH_GNTR"/>
    <property type="match status" value="1"/>
</dbReference>
<evidence type="ECO:0000256" key="1">
    <source>
        <dbReference type="ARBA" id="ARBA00023015"/>
    </source>
</evidence>
<dbReference type="PANTHER" id="PTHR43537">
    <property type="entry name" value="TRANSCRIPTIONAL REGULATOR, GNTR FAMILY"/>
    <property type="match status" value="1"/>
</dbReference>
<dbReference type="GO" id="GO:0003677">
    <property type="term" value="F:DNA binding"/>
    <property type="evidence" value="ECO:0007669"/>
    <property type="project" value="UniProtKB-KW"/>
</dbReference>
<dbReference type="Gene3D" id="1.10.10.10">
    <property type="entry name" value="Winged helix-like DNA-binding domain superfamily/Winged helix DNA-binding domain"/>
    <property type="match status" value="1"/>
</dbReference>
<comment type="caution">
    <text evidence="5">The sequence shown here is derived from an EMBL/GenBank/DDBJ whole genome shotgun (WGS) entry which is preliminary data.</text>
</comment>
<evidence type="ECO:0000313" key="5">
    <source>
        <dbReference type="EMBL" id="MPM18271.1"/>
    </source>
</evidence>
<dbReference type="InterPro" id="IPR036388">
    <property type="entry name" value="WH-like_DNA-bd_sf"/>
</dbReference>
<evidence type="ECO:0000256" key="2">
    <source>
        <dbReference type="ARBA" id="ARBA00023125"/>
    </source>
</evidence>
<gene>
    <name evidence="5" type="ORF">SDC9_64677</name>
</gene>
<dbReference type="InterPro" id="IPR000524">
    <property type="entry name" value="Tscrpt_reg_HTH_GntR"/>
</dbReference>
<dbReference type="Pfam" id="PF00392">
    <property type="entry name" value="GntR"/>
    <property type="match status" value="1"/>
</dbReference>
<dbReference type="CDD" id="cd07377">
    <property type="entry name" value="WHTH_GntR"/>
    <property type="match status" value="1"/>
</dbReference>
<dbReference type="InterPro" id="IPR011711">
    <property type="entry name" value="GntR_C"/>
</dbReference>
<sequence>MNNLKPIKLLPAREQVAAVLRKAILSYELKQGDEITLETIASQLGVSSTPVREAFQILASDGLIKLRPNKGAVVLGVNEKTIRDHYETRAILEREAVAKVCRNNADLSDIINAYELSAEALSENNAKNYGNFNQAFHMAIWTAAGNEKIKSLLSSMWNGLSMGLKVTEETYARISLDEHKKILDAMISRNEELAKELMNAHIVRSMENILTHLM</sequence>
<dbReference type="GO" id="GO:0003700">
    <property type="term" value="F:DNA-binding transcription factor activity"/>
    <property type="evidence" value="ECO:0007669"/>
    <property type="project" value="InterPro"/>
</dbReference>
<name>A0A644XR68_9ZZZZ</name>